<evidence type="ECO:0000256" key="9">
    <source>
        <dbReference type="ARBA" id="ARBA00049551"/>
    </source>
</evidence>
<dbReference type="InterPro" id="IPR003918">
    <property type="entry name" value="NADH_UbQ_OxRdtase"/>
</dbReference>
<feature type="transmembrane region" description="Helical" evidence="10">
    <location>
        <begin position="6"/>
        <end position="33"/>
    </location>
</feature>
<evidence type="ECO:0000256" key="1">
    <source>
        <dbReference type="ARBA" id="ARBA00003257"/>
    </source>
</evidence>
<evidence type="ECO:0000256" key="7">
    <source>
        <dbReference type="ARBA" id="ARBA00022989"/>
    </source>
</evidence>
<feature type="transmembrane region" description="Helical" evidence="10">
    <location>
        <begin position="89"/>
        <end position="114"/>
    </location>
</feature>
<keyword evidence="10" id="KW-0249">Electron transport</keyword>
<dbReference type="GO" id="GO:0042773">
    <property type="term" value="P:ATP synthesis coupled electron transport"/>
    <property type="evidence" value="ECO:0007669"/>
    <property type="project" value="InterPro"/>
</dbReference>
<comment type="catalytic activity">
    <reaction evidence="9 10">
        <text>a ubiquinone + NADH + 5 H(+)(in) = a ubiquinol + NAD(+) + 4 H(+)(out)</text>
        <dbReference type="Rhea" id="RHEA:29091"/>
        <dbReference type="Rhea" id="RHEA-COMP:9565"/>
        <dbReference type="Rhea" id="RHEA-COMP:9566"/>
        <dbReference type="ChEBI" id="CHEBI:15378"/>
        <dbReference type="ChEBI" id="CHEBI:16389"/>
        <dbReference type="ChEBI" id="CHEBI:17976"/>
        <dbReference type="ChEBI" id="CHEBI:57540"/>
        <dbReference type="ChEBI" id="CHEBI:57945"/>
        <dbReference type="EC" id="7.1.1.2"/>
    </reaction>
</comment>
<comment type="function">
    <text evidence="10">Core subunit of the mitochondrial membrane respiratory chain NADH dehydrogenase (Complex I) which catalyzes electron transfer from NADH through the respiratory chain, using ubiquinone as an electron acceptor. Essential for the catalytic activity and assembly of complex I.</text>
</comment>
<dbReference type="PIR" id="T12401">
    <property type="entry name" value="T12401"/>
</dbReference>
<evidence type="ECO:0000259" key="11">
    <source>
        <dbReference type="Pfam" id="PF00361"/>
    </source>
</evidence>
<dbReference type="PANTHER" id="PTHR43507:SF1">
    <property type="entry name" value="NADH-UBIQUINONE OXIDOREDUCTASE CHAIN 4"/>
    <property type="match status" value="1"/>
</dbReference>
<reference evidence="12" key="1">
    <citation type="journal article" date="1998" name="J. Mol. Evol.">
        <title>Sequence analysis of the mitochondrial genome of Sarcophyton glaucum: conserved gene order among octocorals.</title>
        <authorList>
            <person name="Beaton M.J."/>
            <person name="Roger A.J."/>
            <person name="Cavalier-Smith T."/>
        </authorList>
    </citation>
    <scope>NUCLEOTIDE SEQUENCE</scope>
</reference>
<dbReference type="PANTHER" id="PTHR43507">
    <property type="entry name" value="NADH-UBIQUINONE OXIDOREDUCTASE CHAIN 4"/>
    <property type="match status" value="1"/>
</dbReference>
<keyword evidence="7 10" id="KW-1133">Transmembrane helix</keyword>
<feature type="transmembrane region" description="Helical" evidence="10">
    <location>
        <begin position="176"/>
        <end position="199"/>
    </location>
</feature>
<gene>
    <name evidence="12" type="primary">ND4</name>
</gene>
<evidence type="ECO:0000313" key="12">
    <source>
        <dbReference type="EMBL" id="AAC99651.1"/>
    </source>
</evidence>
<feature type="transmembrane region" description="Helical" evidence="10">
    <location>
        <begin position="282"/>
        <end position="302"/>
    </location>
</feature>
<feature type="domain" description="NADH:quinone oxidoreductase/Mrp antiporter transmembrane" evidence="11">
    <location>
        <begin position="145"/>
        <end position="431"/>
    </location>
</feature>
<dbReference type="GO" id="GO:0048039">
    <property type="term" value="F:ubiquinone binding"/>
    <property type="evidence" value="ECO:0007669"/>
    <property type="project" value="TreeGrafter"/>
</dbReference>
<evidence type="ECO:0000256" key="3">
    <source>
        <dbReference type="ARBA" id="ARBA00009025"/>
    </source>
</evidence>
<feature type="transmembrane region" description="Helical" evidence="10">
    <location>
        <begin position="383"/>
        <end position="401"/>
    </location>
</feature>
<dbReference type="AlphaFoldDB" id="O63853"/>
<keyword evidence="8 10" id="KW-0472">Membrane</keyword>
<sequence length="495" mass="55420">MLSRKLIAVLYVNMILTFLFGSILISIVITALIPRENIIKLRQRALEGSLVTFALSILLLANLHQEAQFQQIMEFNWVNTIGWFEGSPILFAIDGISIFFVILSTLLTPICILVSWNSIRFLLKDFIMCLLGMELLLIGVFSTLDLLIFYVLFESILIPMFLIIGVWGARAEKIKAAYYFFFYTLVGSVLMLLSIAAIYRITGTTDYLSLTHIQIDSNIQIWLFIGFFLSLAVKIPMVPFHIWLPLAHVEAPLAGSVILAGILLKLGGYGFIRFAWPLFPEATHYLAPVILTLSLIAVLYGSLTTCRQVDAKRLIAYSSVAHMGIVTIGLFTHTMEGLIASIFLMIAHGVVSPALFVAVNLLYERHHTRLIRYYKGAVVSMPLFSIIFMVFTLANIAVPLSCNFVGEFLSLVAAFSTSTSLGILTSTSMVIAAAYSLYLYNRICFGQLSPYLIFSRDINRREFNGQLPLVVAIVFLGIFPYPLIELVRVCLPRFL</sequence>
<evidence type="ECO:0000256" key="5">
    <source>
        <dbReference type="ARBA" id="ARBA00021006"/>
    </source>
</evidence>
<dbReference type="InterPro" id="IPR010227">
    <property type="entry name" value="NADH_Q_OxRdtase_chainM/4"/>
</dbReference>
<dbReference type="EC" id="7.1.1.2" evidence="4 10"/>
<feature type="transmembrane region" description="Helical" evidence="10">
    <location>
        <begin position="147"/>
        <end position="169"/>
    </location>
</feature>
<dbReference type="NCBIfam" id="TIGR01972">
    <property type="entry name" value="NDH_I_M"/>
    <property type="match status" value="1"/>
</dbReference>
<comment type="subcellular location">
    <subcellularLocation>
        <location evidence="2">Membrane</location>
        <topology evidence="2">Multi-pass membrane protein</topology>
    </subcellularLocation>
    <subcellularLocation>
        <location evidence="10">Mitochondrion membrane</location>
        <topology evidence="10">Multi-pass membrane protein</topology>
    </subcellularLocation>
</comment>
<dbReference type="Pfam" id="PF00361">
    <property type="entry name" value="Proton_antipo_M"/>
    <property type="match status" value="1"/>
</dbReference>
<keyword evidence="10" id="KW-0813">Transport</keyword>
<feature type="transmembrane region" description="Helical" evidence="10">
    <location>
        <begin position="256"/>
        <end position="276"/>
    </location>
</feature>
<keyword evidence="10" id="KW-0830">Ubiquinone</keyword>
<protein>
    <recommendedName>
        <fullName evidence="5 10">NADH-ubiquinone oxidoreductase chain 4</fullName>
        <ecNumber evidence="4 10">7.1.1.2</ecNumber>
    </recommendedName>
</protein>
<feature type="transmembrane region" description="Helical" evidence="10">
    <location>
        <begin position="338"/>
        <end position="363"/>
    </location>
</feature>
<evidence type="ECO:0000256" key="8">
    <source>
        <dbReference type="ARBA" id="ARBA00023136"/>
    </source>
</evidence>
<dbReference type="GO" id="GO:0008137">
    <property type="term" value="F:NADH dehydrogenase (ubiquinone) activity"/>
    <property type="evidence" value="ECO:0007669"/>
    <property type="project" value="UniProtKB-UniRule"/>
</dbReference>
<evidence type="ECO:0000256" key="4">
    <source>
        <dbReference type="ARBA" id="ARBA00012944"/>
    </source>
</evidence>
<accession>O63853</accession>
<feature type="transmembrane region" description="Helical" evidence="10">
    <location>
        <begin position="421"/>
        <end position="440"/>
    </location>
</feature>
<keyword evidence="6 10" id="KW-0812">Transmembrane</keyword>
<dbReference type="InterPro" id="IPR001750">
    <property type="entry name" value="ND/Mrp_TM"/>
</dbReference>
<proteinExistence type="inferred from homology"/>
<feature type="transmembrane region" description="Helical" evidence="10">
    <location>
        <begin position="314"/>
        <end position="332"/>
    </location>
</feature>
<feature type="transmembrane region" description="Helical" evidence="10">
    <location>
        <begin position="219"/>
        <end position="244"/>
    </location>
</feature>
<feature type="transmembrane region" description="Helical" evidence="10">
    <location>
        <begin position="45"/>
        <end position="63"/>
    </location>
</feature>
<dbReference type="GO" id="GO:0031966">
    <property type="term" value="C:mitochondrial membrane"/>
    <property type="evidence" value="ECO:0007669"/>
    <property type="project" value="UniProtKB-SubCell"/>
</dbReference>
<name>O63853_SARGL</name>
<dbReference type="GO" id="GO:0015990">
    <property type="term" value="P:electron transport coupled proton transport"/>
    <property type="evidence" value="ECO:0007669"/>
    <property type="project" value="TreeGrafter"/>
</dbReference>
<feature type="transmembrane region" description="Helical" evidence="10">
    <location>
        <begin position="465"/>
        <end position="484"/>
    </location>
</feature>
<dbReference type="PRINTS" id="PR01437">
    <property type="entry name" value="NUOXDRDTASE4"/>
</dbReference>
<organism evidence="12">
    <name type="scientific">Sarcophyton glaucum</name>
    <name type="common">Toadstool umbrella leather coral</name>
    <dbReference type="NCBI Taxonomy" id="70919"/>
    <lineage>
        <taxon>Eukaryota</taxon>
        <taxon>Metazoa</taxon>
        <taxon>Cnidaria</taxon>
        <taxon>Anthozoa</taxon>
        <taxon>Octocorallia</taxon>
        <taxon>Malacalcyonacea</taxon>
        <taxon>Alcyoniidae</taxon>
        <taxon>Sarcophyton</taxon>
    </lineage>
</organism>
<keyword evidence="10" id="KW-0520">NAD</keyword>
<feature type="transmembrane region" description="Helical" evidence="10">
    <location>
        <begin position="121"/>
        <end position="141"/>
    </location>
</feature>
<evidence type="ECO:0000256" key="6">
    <source>
        <dbReference type="ARBA" id="ARBA00022692"/>
    </source>
</evidence>
<comment type="function">
    <text evidence="1">Core subunit of the mitochondrial membrane respiratory chain NADH dehydrogenase (Complex I) that is believed to belong to the minimal assembly required for catalysis. Complex I functions in the transfer of electrons from NADH to the respiratory chain. The immediate electron acceptor for the enzyme is believed to be ubiquinone.</text>
</comment>
<dbReference type="GO" id="GO:0003954">
    <property type="term" value="F:NADH dehydrogenase activity"/>
    <property type="evidence" value="ECO:0007669"/>
    <property type="project" value="TreeGrafter"/>
</dbReference>
<geneLocation type="mitochondrion" evidence="12"/>
<comment type="similarity">
    <text evidence="3 10">Belongs to the complex I subunit 4 family.</text>
</comment>
<evidence type="ECO:0000256" key="10">
    <source>
        <dbReference type="RuleBase" id="RU003297"/>
    </source>
</evidence>
<keyword evidence="10" id="KW-0679">Respiratory chain</keyword>
<evidence type="ECO:0000256" key="2">
    <source>
        <dbReference type="ARBA" id="ARBA00004141"/>
    </source>
</evidence>
<dbReference type="EMBL" id="AF064823">
    <property type="protein sequence ID" value="AAC99651.1"/>
    <property type="molecule type" value="Genomic_DNA"/>
</dbReference>
<keyword evidence="10 12" id="KW-0496">Mitochondrion</keyword>